<dbReference type="PANTHER" id="PTHR31707">
    <property type="entry name" value="PECTINESTERASE"/>
    <property type="match status" value="1"/>
</dbReference>
<dbReference type="AlphaFoldDB" id="A0ABD1AE98"/>
<evidence type="ECO:0000313" key="8">
    <source>
        <dbReference type="EMBL" id="KAL1202319.1"/>
    </source>
</evidence>
<evidence type="ECO:0000256" key="1">
    <source>
        <dbReference type="ARBA" id="ARBA00005184"/>
    </source>
</evidence>
<proteinExistence type="inferred from homology"/>
<dbReference type="GO" id="GO:0016787">
    <property type="term" value="F:hydrolase activity"/>
    <property type="evidence" value="ECO:0007669"/>
    <property type="project" value="UniProtKB-KW"/>
</dbReference>
<name>A0ABD1AE98_CARAN</name>
<dbReference type="InterPro" id="IPR000070">
    <property type="entry name" value="Pectinesterase_cat"/>
</dbReference>
<comment type="pathway">
    <text evidence="1">Glycan metabolism; pectin degradation; 2-dehydro-3-deoxy-D-gluconate from pectin: step 1/5.</text>
</comment>
<evidence type="ECO:0000259" key="7">
    <source>
        <dbReference type="SMART" id="SM00856"/>
    </source>
</evidence>
<protein>
    <submittedName>
        <fullName evidence="8">Pectinesterase/pectinesterase inhibitor 18</fullName>
    </submittedName>
</protein>
<evidence type="ECO:0000313" key="9">
    <source>
        <dbReference type="Proteomes" id="UP001558713"/>
    </source>
</evidence>
<dbReference type="SMART" id="SM00856">
    <property type="entry name" value="PMEI"/>
    <property type="match status" value="1"/>
</dbReference>
<dbReference type="SUPFAM" id="SSF51126">
    <property type="entry name" value="Pectin lyase-like"/>
    <property type="match status" value="1"/>
</dbReference>
<dbReference type="FunFam" id="2.160.20.10:FF:000001">
    <property type="entry name" value="Pectinesterase"/>
    <property type="match status" value="1"/>
</dbReference>
<organism evidence="8 9">
    <name type="scientific">Cardamine amara subsp. amara</name>
    <dbReference type="NCBI Taxonomy" id="228776"/>
    <lineage>
        <taxon>Eukaryota</taxon>
        <taxon>Viridiplantae</taxon>
        <taxon>Streptophyta</taxon>
        <taxon>Embryophyta</taxon>
        <taxon>Tracheophyta</taxon>
        <taxon>Spermatophyta</taxon>
        <taxon>Magnoliopsida</taxon>
        <taxon>eudicotyledons</taxon>
        <taxon>Gunneridae</taxon>
        <taxon>Pentapetalae</taxon>
        <taxon>rosids</taxon>
        <taxon>malvids</taxon>
        <taxon>Brassicales</taxon>
        <taxon>Brassicaceae</taxon>
        <taxon>Cardamineae</taxon>
        <taxon>Cardamine</taxon>
    </lineage>
</organism>
<dbReference type="InterPro" id="IPR011050">
    <property type="entry name" value="Pectin_lyase_fold/virulence"/>
</dbReference>
<comment type="similarity">
    <text evidence="3">In the C-terminal section; belongs to the pectinesterase family.</text>
</comment>
<sequence>MAKFPLSISSFLFLLFSHAFVSTPSTSDLILLDNDSVNRFVNLVVEVCKGNDVQGSCQTRLTELTMMASSLSERRRLELLNTFLKHSVWRMEIVVSVLKDVRLGSLGVREYADLVDCEQMMDWAKEGILSSTEELKGANPILESSFVNVHTWLSGVLTSYTTCFDWISNGITKGRVESELEDLISRARVALAIVVSITPAADLKMVVPSTDGFPSWLTNLDSTEVLKSKANLVVAKDGTGDYKTVVEAVAAAPMNSKIQFIIHVKKGVYSEIVQIGSTKTNITIVGDGGEATVLTGSLNYQDGVKTFDSATLAVDGLGFMAQDIVIENTAGPAKGQAVAVRVSADLSVFHRCRIDGYQDTLYAHRNRQFYRDCIITGTIDFICGDAAAVFQYCRIVAKKPLPGQANVITAQSREYANLNSGFSLQKCNITGSPDLAPVKATVKTYLGRPWKPYSRVVVLQSFIDDHIDPAGWAPWKGEIGLSTLFYGEYENKGPGANTNNRVSWKGFKVITDTKEAANYTVAIILHDEMWLKSTGVPFENGL</sequence>
<dbReference type="Proteomes" id="UP001558713">
    <property type="component" value="Unassembled WGS sequence"/>
</dbReference>
<feature type="chain" id="PRO_5044770619" evidence="6">
    <location>
        <begin position="20"/>
        <end position="542"/>
    </location>
</feature>
<evidence type="ECO:0000256" key="2">
    <source>
        <dbReference type="ARBA" id="ARBA00006027"/>
    </source>
</evidence>
<comment type="similarity">
    <text evidence="2">In the N-terminal section; belongs to the PMEI family.</text>
</comment>
<dbReference type="Gene3D" id="1.20.140.40">
    <property type="entry name" value="Invertase/pectin methylesterase inhibitor family protein"/>
    <property type="match status" value="1"/>
</dbReference>
<keyword evidence="9" id="KW-1185">Reference proteome</keyword>
<dbReference type="CDD" id="cd15799">
    <property type="entry name" value="PMEI-like_4"/>
    <property type="match status" value="1"/>
</dbReference>
<comment type="caution">
    <text evidence="8">The sequence shown here is derived from an EMBL/GenBank/DDBJ whole genome shotgun (WGS) entry which is preliminary data.</text>
</comment>
<evidence type="ECO:0000256" key="3">
    <source>
        <dbReference type="ARBA" id="ARBA00007786"/>
    </source>
</evidence>
<dbReference type="Gene3D" id="2.160.20.10">
    <property type="entry name" value="Single-stranded right-handed beta-helix, Pectin lyase-like"/>
    <property type="match status" value="1"/>
</dbReference>
<evidence type="ECO:0000256" key="5">
    <source>
        <dbReference type="ARBA" id="ARBA00023085"/>
    </source>
</evidence>
<evidence type="ECO:0000256" key="4">
    <source>
        <dbReference type="ARBA" id="ARBA00022801"/>
    </source>
</evidence>
<dbReference type="InterPro" id="IPR006501">
    <property type="entry name" value="Pectinesterase_inhib_dom"/>
</dbReference>
<keyword evidence="5" id="KW-0063">Aspartyl esterase</keyword>
<dbReference type="Pfam" id="PF04043">
    <property type="entry name" value="PMEI"/>
    <property type="match status" value="1"/>
</dbReference>
<dbReference type="InterPro" id="IPR035513">
    <property type="entry name" value="Invertase/methylesterase_inhib"/>
</dbReference>
<keyword evidence="4" id="KW-0378">Hydrolase</keyword>
<reference evidence="8 9" key="1">
    <citation type="submission" date="2024-04" db="EMBL/GenBank/DDBJ databases">
        <title>Genome assembly C_amara_ONT_v2.</title>
        <authorList>
            <person name="Yant L."/>
            <person name="Moore C."/>
            <person name="Slenker M."/>
        </authorList>
    </citation>
    <scope>NUCLEOTIDE SEQUENCE [LARGE SCALE GENOMIC DNA]</scope>
    <source>
        <tissue evidence="8">Leaf</tissue>
    </source>
</reference>
<evidence type="ECO:0000256" key="6">
    <source>
        <dbReference type="SAM" id="SignalP"/>
    </source>
</evidence>
<keyword evidence="6" id="KW-0732">Signal</keyword>
<dbReference type="SUPFAM" id="SSF101148">
    <property type="entry name" value="Plant invertase/pectin methylesterase inhibitor"/>
    <property type="match status" value="1"/>
</dbReference>
<feature type="signal peptide" evidence="6">
    <location>
        <begin position="1"/>
        <end position="19"/>
    </location>
</feature>
<feature type="domain" description="Pectinesterase inhibitor" evidence="7">
    <location>
        <begin position="39"/>
        <end position="193"/>
    </location>
</feature>
<dbReference type="InterPro" id="IPR012334">
    <property type="entry name" value="Pectin_lyas_fold"/>
</dbReference>
<dbReference type="EMBL" id="JBANAX010000580">
    <property type="protein sequence ID" value="KAL1202319.1"/>
    <property type="molecule type" value="Genomic_DNA"/>
</dbReference>
<gene>
    <name evidence="8" type="ORF">V5N11_019768</name>
</gene>
<accession>A0ABD1AE98</accession>
<dbReference type="Pfam" id="PF01095">
    <property type="entry name" value="Pectinesterase"/>
    <property type="match status" value="1"/>
</dbReference>